<dbReference type="HAMAP" id="MF_01903">
    <property type="entry name" value="XGPRT"/>
    <property type="match status" value="1"/>
</dbReference>
<dbReference type="CDD" id="cd06223">
    <property type="entry name" value="PRTases_typeI"/>
    <property type="match status" value="1"/>
</dbReference>
<evidence type="ECO:0000313" key="10">
    <source>
        <dbReference type="EMBL" id="MBD1388930.1"/>
    </source>
</evidence>
<dbReference type="GO" id="GO:0032265">
    <property type="term" value="P:XMP salvage"/>
    <property type="evidence" value="ECO:0007669"/>
    <property type="project" value="UniProtKB-UniRule"/>
</dbReference>
<accession>A0A8J6R2K1</accession>
<evidence type="ECO:0000256" key="3">
    <source>
        <dbReference type="ARBA" id="ARBA00022679"/>
    </source>
</evidence>
<protein>
    <recommendedName>
        <fullName evidence="8">Xanthine-guanine phosphoribosyltransferase</fullName>
        <shortName evidence="8">XGPRT</shortName>
        <ecNumber evidence="8">2.4.2.22</ecNumber>
    </recommendedName>
    <alternativeName>
        <fullName evidence="8">Xanthine phosphoribosyltransferase</fullName>
    </alternativeName>
</protein>
<comment type="caution">
    <text evidence="10">The sequence shown here is derived from an EMBL/GenBank/DDBJ whole genome shotgun (WGS) entry which is preliminary data.</text>
</comment>
<dbReference type="InterPro" id="IPR023747">
    <property type="entry name" value="Xanthine_Guanine_PRibTrfase"/>
</dbReference>
<evidence type="ECO:0000256" key="1">
    <source>
        <dbReference type="ARBA" id="ARBA00022475"/>
    </source>
</evidence>
<dbReference type="SUPFAM" id="SSF53271">
    <property type="entry name" value="PRTase-like"/>
    <property type="match status" value="1"/>
</dbReference>
<dbReference type="InterPro" id="IPR000836">
    <property type="entry name" value="PRTase_dom"/>
</dbReference>
<keyword evidence="5 8" id="KW-0660">Purine salvage</keyword>
<feature type="binding site" evidence="8">
    <location>
        <begin position="97"/>
        <end position="101"/>
    </location>
    <ligand>
        <name>GMP</name>
        <dbReference type="ChEBI" id="CHEBI:58115"/>
    </ligand>
</feature>
<dbReference type="GO" id="GO:0032264">
    <property type="term" value="P:IMP salvage"/>
    <property type="evidence" value="ECO:0007669"/>
    <property type="project" value="TreeGrafter"/>
</dbReference>
<comment type="pathway">
    <text evidence="8">Purine metabolism; XMP biosynthesis via salvage pathway; XMP from xanthine: step 1/1.</text>
</comment>
<feature type="binding site" evidence="8">
    <location>
        <begin position="93"/>
        <end position="101"/>
    </location>
    <ligand>
        <name>5-phospho-alpha-D-ribose 1-diphosphate</name>
        <dbReference type="ChEBI" id="CHEBI:58017"/>
    </ligand>
</feature>
<dbReference type="GO" id="GO:0032263">
    <property type="term" value="P:GMP salvage"/>
    <property type="evidence" value="ECO:0007669"/>
    <property type="project" value="UniProtKB-UniRule"/>
</dbReference>
<dbReference type="Proteomes" id="UP000638014">
    <property type="component" value="Unassembled WGS sequence"/>
</dbReference>
<feature type="binding site" evidence="8">
    <location>
        <position position="74"/>
    </location>
    <ligand>
        <name>GMP</name>
        <dbReference type="ChEBI" id="CHEBI:58115"/>
    </ligand>
</feature>
<keyword evidence="1 8" id="KW-1003">Cell membrane</keyword>
<feature type="binding site" evidence="8">
    <location>
        <position position="97"/>
    </location>
    <ligand>
        <name>guanine</name>
        <dbReference type="ChEBI" id="CHEBI:16235"/>
    </ligand>
</feature>
<keyword evidence="7 8" id="KW-0472">Membrane</keyword>
<keyword evidence="11" id="KW-1185">Reference proteome</keyword>
<sequence length="161" mass="18245">MGFANSKQFFVSWEELHRATRELARRQLPASQWKGIIAVSRGGLVPSSILARELNLRLVQTVCITSYVHDEQQKELKVLSAAEGDGEGMLVVDDLVDTGNTARKIREMYPKAKFITVYAKPQGRDLVDEYVADVAQDTWIELPWDMQLNYSDPLCKSDKID</sequence>
<feature type="binding site" evidence="8">
    <location>
        <begin position="139"/>
        <end position="140"/>
    </location>
    <ligand>
        <name>GMP</name>
        <dbReference type="ChEBI" id="CHEBI:58115"/>
    </ligand>
</feature>
<dbReference type="Pfam" id="PF00156">
    <property type="entry name" value="Pribosyltran"/>
    <property type="match status" value="1"/>
</dbReference>
<dbReference type="Gene3D" id="3.40.50.2020">
    <property type="match status" value="1"/>
</dbReference>
<feature type="binding site" evidence="8">
    <location>
        <position position="97"/>
    </location>
    <ligand>
        <name>xanthine</name>
        <dbReference type="ChEBI" id="CHEBI:17712"/>
    </ligand>
</feature>
<comment type="subunit">
    <text evidence="8">Homotetramer.</text>
</comment>
<comment type="catalytic activity">
    <reaction evidence="8">
        <text>GMP + diphosphate = guanine + 5-phospho-alpha-D-ribose 1-diphosphate</text>
        <dbReference type="Rhea" id="RHEA:25424"/>
        <dbReference type="ChEBI" id="CHEBI:16235"/>
        <dbReference type="ChEBI" id="CHEBI:33019"/>
        <dbReference type="ChEBI" id="CHEBI:58017"/>
        <dbReference type="ChEBI" id="CHEBI:58115"/>
    </reaction>
</comment>
<dbReference type="EC" id="2.4.2.22" evidence="8"/>
<evidence type="ECO:0000259" key="9">
    <source>
        <dbReference type="Pfam" id="PF00156"/>
    </source>
</evidence>
<dbReference type="GO" id="GO:0000287">
    <property type="term" value="F:magnesium ion binding"/>
    <property type="evidence" value="ECO:0007669"/>
    <property type="project" value="UniProtKB-UniRule"/>
</dbReference>
<evidence type="ECO:0000313" key="11">
    <source>
        <dbReference type="Proteomes" id="UP000638014"/>
    </source>
</evidence>
<comment type="catalytic activity">
    <reaction evidence="8">
        <text>XMP + diphosphate = xanthine + 5-phospho-alpha-D-ribose 1-diphosphate</text>
        <dbReference type="Rhea" id="RHEA:10800"/>
        <dbReference type="ChEBI" id="CHEBI:17712"/>
        <dbReference type="ChEBI" id="CHEBI:33019"/>
        <dbReference type="ChEBI" id="CHEBI:57464"/>
        <dbReference type="ChEBI" id="CHEBI:58017"/>
        <dbReference type="EC" id="2.4.2.22"/>
    </reaction>
</comment>
<dbReference type="UniPathway" id="UPA00602">
    <property type="reaction ID" value="UER00658"/>
</dbReference>
<gene>
    <name evidence="8 10" type="primary">gpt</name>
    <name evidence="10" type="ORF">IC617_05770</name>
</gene>
<comment type="similarity">
    <text evidence="8">Belongs to the purine/pyrimidine phosphoribosyltransferase family. XGPT subfamily.</text>
</comment>
<evidence type="ECO:0000256" key="4">
    <source>
        <dbReference type="ARBA" id="ARBA00022723"/>
    </source>
</evidence>
<dbReference type="GO" id="GO:0005829">
    <property type="term" value="C:cytosol"/>
    <property type="evidence" value="ECO:0007669"/>
    <property type="project" value="TreeGrafter"/>
</dbReference>
<dbReference type="RefSeq" id="WP_191144038.1">
    <property type="nucleotide sequence ID" value="NZ_JACXAF010000006.1"/>
</dbReference>
<comment type="catalytic activity">
    <reaction evidence="8">
        <text>IMP + diphosphate = hypoxanthine + 5-phospho-alpha-D-ribose 1-diphosphate</text>
        <dbReference type="Rhea" id="RHEA:17973"/>
        <dbReference type="ChEBI" id="CHEBI:17368"/>
        <dbReference type="ChEBI" id="CHEBI:33019"/>
        <dbReference type="ChEBI" id="CHEBI:58017"/>
        <dbReference type="ChEBI" id="CHEBI:58053"/>
    </reaction>
</comment>
<dbReference type="AlphaFoldDB" id="A0A8J6R2K1"/>
<feature type="binding site" evidence="8">
    <location>
        <position position="94"/>
    </location>
    <ligand>
        <name>Mg(2+)</name>
        <dbReference type="ChEBI" id="CHEBI:18420"/>
    </ligand>
</feature>
<keyword evidence="4 8" id="KW-0479">Metal-binding</keyword>
<keyword evidence="3 8" id="KW-0808">Transferase</keyword>
<dbReference type="GO" id="GO:0006166">
    <property type="term" value="P:purine ribonucleoside salvage"/>
    <property type="evidence" value="ECO:0007669"/>
    <property type="project" value="UniProtKB-KW"/>
</dbReference>
<feature type="domain" description="Phosphoribosyltransferase" evidence="9">
    <location>
        <begin position="13"/>
        <end position="150"/>
    </location>
</feature>
<comment type="function">
    <text evidence="8">Purine salvage pathway enzyme that catalyzes the transfer of the ribosyl-5-phosphate group from 5-phospho-alpha-D-ribose 1-diphosphate (PRPP) to the N9 position of the 6-oxopurines guanine and xanthine to form the corresponding ribonucleotides GMP (guanosine 5'-monophosphate) and XMP (xanthosine 5'-monophosphate), with the release of PPi. To a lesser extent, also acts on hypoxanthine.</text>
</comment>
<reference evidence="10" key="1">
    <citation type="submission" date="2020-09" db="EMBL/GenBank/DDBJ databases">
        <title>A novel bacterium of genus Neiella, isolated from South China Sea.</title>
        <authorList>
            <person name="Huang H."/>
            <person name="Mo K."/>
            <person name="Hu Y."/>
        </authorList>
    </citation>
    <scope>NUCLEOTIDE SEQUENCE</scope>
    <source>
        <strain evidence="10">HB171785</strain>
    </source>
</reference>
<evidence type="ECO:0000256" key="7">
    <source>
        <dbReference type="ARBA" id="ARBA00023136"/>
    </source>
</evidence>
<comment type="cofactor">
    <cofactor evidence="8">
        <name>Mg(2+)</name>
        <dbReference type="ChEBI" id="CHEBI:18420"/>
    </cofactor>
</comment>
<dbReference type="InterPro" id="IPR029057">
    <property type="entry name" value="PRTase-like"/>
</dbReference>
<feature type="binding site" evidence="8">
    <location>
        <position position="74"/>
    </location>
    <ligand>
        <name>5-phospho-alpha-D-ribose 1-diphosphate</name>
        <dbReference type="ChEBI" id="CHEBI:58017"/>
    </ligand>
</feature>
<comment type="pathway">
    <text evidence="8">Purine metabolism; GMP biosynthesis via salvage pathway; GMP from guanine: step 1/1.</text>
</comment>
<dbReference type="GO" id="GO:0005886">
    <property type="term" value="C:plasma membrane"/>
    <property type="evidence" value="ECO:0007669"/>
    <property type="project" value="UniProtKB-SubCell"/>
</dbReference>
<organism evidence="10 11">
    <name type="scientific">Neiella litorisoli</name>
    <dbReference type="NCBI Taxonomy" id="2771431"/>
    <lineage>
        <taxon>Bacteria</taxon>
        <taxon>Pseudomonadati</taxon>
        <taxon>Pseudomonadota</taxon>
        <taxon>Gammaproteobacteria</taxon>
        <taxon>Alteromonadales</taxon>
        <taxon>Echinimonadaceae</taxon>
        <taxon>Neiella</taxon>
    </lineage>
</organism>
<dbReference type="PANTHER" id="PTHR39563">
    <property type="entry name" value="XANTHINE PHOSPHORIBOSYLTRANSFERASE"/>
    <property type="match status" value="1"/>
</dbReference>
<keyword evidence="6 8" id="KW-0460">Magnesium</keyword>
<evidence type="ECO:0000256" key="2">
    <source>
        <dbReference type="ARBA" id="ARBA00022676"/>
    </source>
</evidence>
<proteinExistence type="inferred from homology"/>
<dbReference type="EMBL" id="JACXAF010000006">
    <property type="protein sequence ID" value="MBD1388930.1"/>
    <property type="molecule type" value="Genomic_DNA"/>
</dbReference>
<name>A0A8J6R2K1_9GAMM</name>
<dbReference type="PANTHER" id="PTHR39563:SF1">
    <property type="entry name" value="XANTHINE-GUANINE PHOSPHORIBOSYLTRANSFERASE"/>
    <property type="match status" value="1"/>
</dbReference>
<dbReference type="GO" id="GO:0000310">
    <property type="term" value="F:xanthine phosphoribosyltransferase activity"/>
    <property type="evidence" value="ECO:0007669"/>
    <property type="project" value="UniProtKB-UniRule"/>
</dbReference>
<dbReference type="GO" id="GO:0004422">
    <property type="term" value="F:hypoxanthine phosphoribosyltransferase activity"/>
    <property type="evidence" value="ECO:0007669"/>
    <property type="project" value="TreeGrafter"/>
</dbReference>
<evidence type="ECO:0000256" key="5">
    <source>
        <dbReference type="ARBA" id="ARBA00022726"/>
    </source>
</evidence>
<feature type="binding site" evidence="8">
    <location>
        <position position="140"/>
    </location>
    <ligand>
        <name>guanine</name>
        <dbReference type="ChEBI" id="CHEBI:16235"/>
    </ligand>
</feature>
<feature type="binding site" evidence="8">
    <location>
        <begin position="41"/>
        <end position="42"/>
    </location>
    <ligand>
        <name>5-phospho-alpha-D-ribose 1-diphosphate</name>
        <dbReference type="ChEBI" id="CHEBI:58017"/>
    </ligand>
</feature>
<evidence type="ECO:0000256" key="8">
    <source>
        <dbReference type="HAMAP-Rule" id="MF_01903"/>
    </source>
</evidence>
<comment type="subcellular location">
    <subcellularLocation>
        <location evidence="8">Cell membrane</location>
        <topology evidence="8">Peripheral membrane protein</topology>
    </subcellularLocation>
</comment>
<feature type="binding site" evidence="8">
    <location>
        <position position="140"/>
    </location>
    <ligand>
        <name>xanthine</name>
        <dbReference type="ChEBI" id="CHEBI:17712"/>
    </ligand>
</feature>
<evidence type="ECO:0000256" key="6">
    <source>
        <dbReference type="ARBA" id="ARBA00022842"/>
    </source>
</evidence>
<dbReference type="NCBIfam" id="NF006613">
    <property type="entry name" value="PRK09177.1"/>
    <property type="match status" value="1"/>
</dbReference>
<dbReference type="UniPathway" id="UPA00909">
    <property type="reaction ID" value="UER00887"/>
</dbReference>
<keyword evidence="2 8" id="KW-0328">Glycosyltransferase</keyword>